<dbReference type="OrthoDB" id="185373at2759"/>
<comment type="caution">
    <text evidence="1">The sequence shown here is derived from an EMBL/GenBank/DDBJ whole genome shotgun (WGS) entry which is preliminary data.</text>
</comment>
<gene>
    <name evidence="1" type="ORF">B9Z19DRAFT_979383</name>
</gene>
<sequence>MMPRGKASTTLDQTVIPQLSTGELRSIYSQELFVFRCDITAAQISSAMTSYPTLRDVGVLTPDDISNLSRQIHTKYRLSRSESEVFKHIEQLITDLRSGEIPGHPLASVHLMSCLKDMERFEVANEFWKWLIDQDETHCDARVYGVAIENYTYQGVTQGELEKMFMEALERYSETVDPKIARDTGKATRLMLLQGIITARILHGDWRGAYEGFDISVRLYPTLTPARIYELFLYERPVKEAYIVFLMACRAGTPPRPPTLTPLLKEIWAKHRDVKAMIRLVYAFVGAGGKPFPQHLNSLIFAILGSLPGDVSKNKGEEFDKMFGATMALIRDLISAFGRLQVFPSEGTFNTIISLGGKLQRLDLVHGGMKELLAAHLEPNMVTHRTIVNAFGEIGDREQFQAGWRGLCAARKEFKMPWDIKDFIALIKACHLPFSSYLRCMYVNYVKGRLKSQHARLRPWRDRSQQIRYVARNIPPIHSKDFQNAITNAQCFHRFPPHYICRRPVTPSKNP</sequence>
<organism evidence="1 2">
    <name type="scientific">Tuber borchii</name>
    <name type="common">White truffle</name>
    <dbReference type="NCBI Taxonomy" id="42251"/>
    <lineage>
        <taxon>Eukaryota</taxon>
        <taxon>Fungi</taxon>
        <taxon>Dikarya</taxon>
        <taxon>Ascomycota</taxon>
        <taxon>Pezizomycotina</taxon>
        <taxon>Pezizomycetes</taxon>
        <taxon>Pezizales</taxon>
        <taxon>Tuberaceae</taxon>
        <taxon>Tuber</taxon>
    </lineage>
</organism>
<proteinExistence type="predicted"/>
<protein>
    <submittedName>
        <fullName evidence="1">Uncharacterized protein</fullName>
    </submittedName>
</protein>
<dbReference type="AlphaFoldDB" id="A0A2T6ZVI7"/>
<dbReference type="Proteomes" id="UP000244722">
    <property type="component" value="Unassembled WGS sequence"/>
</dbReference>
<evidence type="ECO:0000313" key="1">
    <source>
        <dbReference type="EMBL" id="PUU79510.1"/>
    </source>
</evidence>
<dbReference type="Gene3D" id="1.25.40.10">
    <property type="entry name" value="Tetratricopeptide repeat domain"/>
    <property type="match status" value="1"/>
</dbReference>
<reference evidence="1 2" key="1">
    <citation type="submission" date="2017-04" db="EMBL/GenBank/DDBJ databases">
        <title>Draft genome sequence of Tuber borchii Vittad., a whitish edible truffle.</title>
        <authorList>
            <consortium name="DOE Joint Genome Institute"/>
            <person name="Murat C."/>
            <person name="Kuo A."/>
            <person name="Barry K.W."/>
            <person name="Clum A."/>
            <person name="Dockter R.B."/>
            <person name="Fauchery L."/>
            <person name="Iotti M."/>
            <person name="Kohler A."/>
            <person name="Labutti K."/>
            <person name="Lindquist E.A."/>
            <person name="Lipzen A."/>
            <person name="Ohm R.A."/>
            <person name="Wang M."/>
            <person name="Grigoriev I.V."/>
            <person name="Zambonelli A."/>
            <person name="Martin F.M."/>
        </authorList>
    </citation>
    <scope>NUCLEOTIDE SEQUENCE [LARGE SCALE GENOMIC DNA]</scope>
    <source>
        <strain evidence="1 2">Tbo3840</strain>
    </source>
</reference>
<evidence type="ECO:0000313" key="2">
    <source>
        <dbReference type="Proteomes" id="UP000244722"/>
    </source>
</evidence>
<name>A0A2T6ZVI7_TUBBO</name>
<dbReference type="EMBL" id="NESQ01000090">
    <property type="protein sequence ID" value="PUU79510.1"/>
    <property type="molecule type" value="Genomic_DNA"/>
</dbReference>
<keyword evidence="2" id="KW-1185">Reference proteome</keyword>
<accession>A0A2T6ZVI7</accession>
<dbReference type="InterPro" id="IPR011990">
    <property type="entry name" value="TPR-like_helical_dom_sf"/>
</dbReference>